<dbReference type="KEGG" id="ldo:LDBPK_110960"/>
<organism evidence="4 5">
    <name type="scientific">Leishmania donovani</name>
    <dbReference type="NCBI Taxonomy" id="5661"/>
    <lineage>
        <taxon>Eukaryota</taxon>
        <taxon>Discoba</taxon>
        <taxon>Euglenozoa</taxon>
        <taxon>Kinetoplastea</taxon>
        <taxon>Metakinetoplastina</taxon>
        <taxon>Trypanosomatida</taxon>
        <taxon>Trypanosomatidae</taxon>
        <taxon>Leishmaniinae</taxon>
        <taxon>Leishmania</taxon>
    </lineage>
</organism>
<dbReference type="GO" id="GO:0005840">
    <property type="term" value="C:ribosome"/>
    <property type="evidence" value="ECO:0007669"/>
    <property type="project" value="UniProtKB-KW"/>
</dbReference>
<reference evidence="4 5" key="1">
    <citation type="journal article" date="2011" name="Genome Res.">
        <title>Whole genome sequencing of multiple Leishmania donovani clinical isolates provides insights into population structure and mechanisms of drug resistance.</title>
        <authorList>
            <person name="Downing T."/>
            <person name="Imamura H."/>
            <person name="Decuypere S."/>
            <person name="Clark T.G."/>
            <person name="Coombs G.H."/>
            <person name="Cotton J.A."/>
            <person name="Hilley J.D."/>
            <person name="de Doncker S."/>
            <person name="Maes I."/>
            <person name="Mottram J.C."/>
            <person name="Quail M.A."/>
            <person name="Rijal S."/>
            <person name="Sanders M."/>
            <person name="Schonian G."/>
            <person name="Stark O."/>
            <person name="Sundar S."/>
            <person name="Vanaerschot M."/>
            <person name="Hertz-Fowler C."/>
            <person name="Dujardin J.C."/>
            <person name="Berriman M."/>
        </authorList>
    </citation>
    <scope>NUCLEOTIDE SEQUENCE [LARGE SCALE GENOMIC DNA]</scope>
    <source>
        <strain evidence="4 5">BPK282A1</strain>
    </source>
</reference>
<protein>
    <submittedName>
        <fullName evidence="4">40S ribosomal protein S5</fullName>
    </submittedName>
</protein>
<dbReference type="Gene3D" id="1.10.455.10">
    <property type="entry name" value="Ribosomal protein S7 domain"/>
    <property type="match status" value="1"/>
</dbReference>
<reference evidence="5" key="2">
    <citation type="submission" date="2011-02" db="EMBL/GenBank/DDBJ databases">
        <title>Whole genome sequencing of Leishmania donovani clinical lines reveals dynamic variation related to drug resistance.</title>
        <authorList>
            <person name="Downing T."/>
            <person name="Imamura H."/>
            <person name="Sanders M."/>
            <person name="Decuypere S."/>
            <person name="Hertz-Fowler C."/>
            <person name="Clark T.G."/>
            <person name="Rijal S."/>
            <person name="Sundar S."/>
            <person name="Quail M.A."/>
            <person name="De Doncker S."/>
            <person name="Maes I."/>
            <person name="Vanaerschot M."/>
            <person name="Stark O."/>
            <person name="Schonian G."/>
            <person name="Dujardin J.C."/>
            <person name="Berriman M."/>
        </authorList>
    </citation>
    <scope>NUCLEOTIDE SEQUENCE [LARGE SCALE GENOMIC DNA]</scope>
    <source>
        <strain evidence="5">BPK282A1</strain>
    </source>
</reference>
<dbReference type="OMA" id="QHAFNII"/>
<keyword evidence="2 4" id="KW-0689">Ribosomal protein</keyword>
<proteinExistence type="inferred from homology"/>
<dbReference type="VEuPathDB" id="TriTrypDB:LdBPK_110960.1"/>
<dbReference type="RefSeq" id="XP_003859072.1">
    <property type="nucleotide sequence ID" value="XM_003859024.1"/>
</dbReference>
<dbReference type="InterPro" id="IPR000235">
    <property type="entry name" value="Ribosomal_uS7"/>
</dbReference>
<dbReference type="AlphaFoldDB" id="E9BAT4"/>
<dbReference type="PANTHER" id="PTHR11205">
    <property type="entry name" value="RIBOSOMAL PROTEIN S7"/>
    <property type="match status" value="1"/>
</dbReference>
<gene>
    <name evidence="4" type="ORF">LDBPK_110960</name>
</gene>
<dbReference type="GeneID" id="13389546"/>
<comment type="similarity">
    <text evidence="1">Belongs to the universal ribosomal protein uS7 family.</text>
</comment>
<name>E9BAT4_LEIDO</name>
<evidence type="ECO:0000256" key="1">
    <source>
        <dbReference type="ARBA" id="ARBA00007151"/>
    </source>
</evidence>
<evidence type="ECO:0000313" key="5">
    <source>
        <dbReference type="Proteomes" id="UP000008980"/>
    </source>
</evidence>
<feature type="non-terminal residue" evidence="4">
    <location>
        <position position="90"/>
    </location>
</feature>
<dbReference type="Proteomes" id="UP000008980">
    <property type="component" value="Chromosome 11"/>
</dbReference>
<dbReference type="SUPFAM" id="SSF47973">
    <property type="entry name" value="Ribosomal protein S7"/>
    <property type="match status" value="1"/>
</dbReference>
<accession>E9BAT4</accession>
<dbReference type="InterPro" id="IPR036823">
    <property type="entry name" value="Ribosomal_uS7_dom_sf"/>
</dbReference>
<dbReference type="EMBL" id="FR799598">
    <property type="protein sequence ID" value="CBZ32359.1"/>
    <property type="molecule type" value="Genomic_DNA"/>
</dbReference>
<evidence type="ECO:0000256" key="3">
    <source>
        <dbReference type="ARBA" id="ARBA00023274"/>
    </source>
</evidence>
<dbReference type="GO" id="GO:1990904">
    <property type="term" value="C:ribonucleoprotein complex"/>
    <property type="evidence" value="ECO:0007669"/>
    <property type="project" value="UniProtKB-KW"/>
</dbReference>
<evidence type="ECO:0000256" key="2">
    <source>
        <dbReference type="ARBA" id="ARBA00022980"/>
    </source>
</evidence>
<evidence type="ECO:0000313" key="4">
    <source>
        <dbReference type="EMBL" id="CBZ32359.1"/>
    </source>
</evidence>
<sequence>MSSKTPKLFNKWSFEGLETSELALRDHISTTAAYVPHTSGRWQKRRFYKARMPIVERLANGLMFKGRGNGRKLQAARLLKHTLEIIHLLT</sequence>
<keyword evidence="3" id="KW-0687">Ribonucleoprotein</keyword>
<dbReference type="GO" id="GO:0006412">
    <property type="term" value="P:translation"/>
    <property type="evidence" value="ECO:0007669"/>
    <property type="project" value="InterPro"/>
</dbReference>